<dbReference type="GO" id="GO:0005681">
    <property type="term" value="C:spliceosomal complex"/>
    <property type="evidence" value="ECO:0007669"/>
    <property type="project" value="UniProtKB-KW"/>
</dbReference>
<dbReference type="AlphaFoldDB" id="A0A8C0MYI4"/>
<dbReference type="Ensembl" id="ENSCAFT00030020046.1">
    <property type="protein sequence ID" value="ENSCAFP00030017474.1"/>
    <property type="gene ID" value="ENSCAFG00030010854.1"/>
</dbReference>
<evidence type="ECO:0000256" key="3">
    <source>
        <dbReference type="ARBA" id="ARBA00018615"/>
    </source>
</evidence>
<dbReference type="PANTHER" id="PTHR11805:SF1">
    <property type="entry name" value="CYSTEINE-RICH PDZ-BINDING PROTEIN"/>
    <property type="match status" value="1"/>
</dbReference>
<reference evidence="10" key="2">
    <citation type="submission" date="2025-08" db="UniProtKB">
        <authorList>
            <consortium name="Ensembl"/>
        </authorList>
    </citation>
    <scope>IDENTIFICATION</scope>
</reference>
<feature type="compositionally biased region" description="Basic residues" evidence="9">
    <location>
        <begin position="35"/>
        <end position="45"/>
    </location>
</feature>
<keyword evidence="7" id="KW-0508">mRNA splicing</keyword>
<comment type="subcellular location">
    <subcellularLocation>
        <location evidence="1">Cytoplasm</location>
    </subcellularLocation>
</comment>
<evidence type="ECO:0000313" key="11">
    <source>
        <dbReference type="Proteomes" id="UP000694429"/>
    </source>
</evidence>
<dbReference type="OrthoDB" id="147332at2759"/>
<gene>
    <name evidence="10" type="primary">CRIPT</name>
</gene>
<evidence type="ECO:0000256" key="6">
    <source>
        <dbReference type="ARBA" id="ARBA00022728"/>
    </source>
</evidence>
<keyword evidence="6" id="KW-0747">Spliceosome</keyword>
<accession>A0A8C0MYI4</accession>
<dbReference type="GO" id="GO:0008380">
    <property type="term" value="P:RNA splicing"/>
    <property type="evidence" value="ECO:0007669"/>
    <property type="project" value="UniProtKB-KW"/>
</dbReference>
<feature type="compositionally biased region" description="Basic and acidic residues" evidence="9">
    <location>
        <begin position="108"/>
        <end position="122"/>
    </location>
</feature>
<organism evidence="10 11">
    <name type="scientific">Canis lupus familiaris</name>
    <name type="common">Dog</name>
    <name type="synonym">Canis familiaris</name>
    <dbReference type="NCBI Taxonomy" id="9615"/>
    <lineage>
        <taxon>Eukaryota</taxon>
        <taxon>Metazoa</taxon>
        <taxon>Chordata</taxon>
        <taxon>Craniata</taxon>
        <taxon>Vertebrata</taxon>
        <taxon>Euteleostomi</taxon>
        <taxon>Mammalia</taxon>
        <taxon>Eutheria</taxon>
        <taxon>Laurasiatheria</taxon>
        <taxon>Carnivora</taxon>
        <taxon>Caniformia</taxon>
        <taxon>Canidae</taxon>
        <taxon>Canis</taxon>
    </lineage>
</organism>
<reference evidence="10" key="1">
    <citation type="submission" date="2019-03" db="EMBL/GenBank/DDBJ databases">
        <authorList>
            <person name="Warren W.C."/>
            <person name="Johnson G.S."/>
        </authorList>
    </citation>
    <scope>NUCLEOTIDE SEQUENCE [LARGE SCALE GENOMIC DNA]</scope>
    <source>
        <strain evidence="10">Basenji</strain>
    </source>
</reference>
<dbReference type="GO" id="GO:0006397">
    <property type="term" value="P:mRNA processing"/>
    <property type="evidence" value="ECO:0007669"/>
    <property type="project" value="UniProtKB-KW"/>
</dbReference>
<feature type="compositionally biased region" description="Low complexity" evidence="9">
    <location>
        <begin position="46"/>
        <end position="62"/>
    </location>
</feature>
<proteinExistence type="inferred from homology"/>
<dbReference type="Pfam" id="PF10235">
    <property type="entry name" value="Cript"/>
    <property type="match status" value="1"/>
</dbReference>
<protein>
    <recommendedName>
        <fullName evidence="3">Cysteine-rich PDZ-binding protein</fullName>
    </recommendedName>
    <alternativeName>
        <fullName evidence="8">Cysteine-rich interactor of PDZ three</fullName>
    </alternativeName>
</protein>
<sequence>MNERTRRRGWAKGLPPRESSRGGGPWRAHPGGQRPRPRPRPRGRTRPAPTAPEAAELTRATRGTCPCSPPPTSAARDSARASPRASVNGGGAALRGISKRARARRPRRTEGATHRDGSEGRVHRGCPRVTPEGWPSGGRRAPAGRGHRRSRPRGQWVGAAGTPGGSRAGRAPLGLPNSPASGRGARATTSHHQVRLAALANAQAQACGAETQGGTANCRSGGAGNGRSPASHGLSGVGWAGRRAGRPEADFRNPEGDVCPGCCVDILELLLFLRPGEPSGKDGVRKIFDPYGKNKFSTCRICKSSVHQPGSHYCQGCAYKKGICAMCGKKVLDTKNYKQTSV</sequence>
<feature type="region of interest" description="Disordered" evidence="9">
    <location>
        <begin position="1"/>
        <end position="190"/>
    </location>
</feature>
<evidence type="ECO:0000256" key="7">
    <source>
        <dbReference type="ARBA" id="ARBA00023187"/>
    </source>
</evidence>
<evidence type="ECO:0000256" key="4">
    <source>
        <dbReference type="ARBA" id="ARBA00022490"/>
    </source>
</evidence>
<keyword evidence="5" id="KW-0507">mRNA processing</keyword>
<feature type="compositionally biased region" description="Low complexity" evidence="9">
    <location>
        <begin position="73"/>
        <end position="86"/>
    </location>
</feature>
<keyword evidence="4" id="KW-0963">Cytoplasm</keyword>
<evidence type="ECO:0000256" key="1">
    <source>
        <dbReference type="ARBA" id="ARBA00004496"/>
    </source>
</evidence>
<evidence type="ECO:0000256" key="9">
    <source>
        <dbReference type="SAM" id="MobiDB-lite"/>
    </source>
</evidence>
<comment type="similarity">
    <text evidence="2">Belongs to the CRIPT family.</text>
</comment>
<evidence type="ECO:0000256" key="2">
    <source>
        <dbReference type="ARBA" id="ARBA00009021"/>
    </source>
</evidence>
<dbReference type="GO" id="GO:0005737">
    <property type="term" value="C:cytoplasm"/>
    <property type="evidence" value="ECO:0007669"/>
    <property type="project" value="UniProtKB-SubCell"/>
</dbReference>
<evidence type="ECO:0000313" key="10">
    <source>
        <dbReference type="Ensembl" id="ENSCAFP00030017474.1"/>
    </source>
</evidence>
<feature type="compositionally biased region" description="Basic residues" evidence="9">
    <location>
        <begin position="1"/>
        <end position="10"/>
    </location>
</feature>
<evidence type="ECO:0000256" key="5">
    <source>
        <dbReference type="ARBA" id="ARBA00022664"/>
    </source>
</evidence>
<evidence type="ECO:0000256" key="8">
    <source>
        <dbReference type="ARBA" id="ARBA00032518"/>
    </source>
</evidence>
<name>A0A8C0MYI4_CANLF</name>
<feature type="region of interest" description="Disordered" evidence="9">
    <location>
        <begin position="211"/>
        <end position="242"/>
    </location>
</feature>
<dbReference type="InterPro" id="IPR019367">
    <property type="entry name" value="PDZ-binding_CRIPT"/>
</dbReference>
<feature type="compositionally biased region" description="Basic residues" evidence="9">
    <location>
        <begin position="97"/>
        <end position="107"/>
    </location>
</feature>
<dbReference type="Proteomes" id="UP000694429">
    <property type="component" value="Chromosome 10"/>
</dbReference>
<dbReference type="PANTHER" id="PTHR11805">
    <property type="entry name" value="CYSTEINE-RICH PDZ-BINDING PROTEIN"/>
    <property type="match status" value="1"/>
</dbReference>